<evidence type="ECO:0000256" key="1">
    <source>
        <dbReference type="ARBA" id="ARBA00022475"/>
    </source>
</evidence>
<organism evidence="10 11">
    <name type="scientific">Helicobacter pylori UM037</name>
    <dbReference type="NCBI Taxonomy" id="1321939"/>
    <lineage>
        <taxon>Bacteria</taxon>
        <taxon>Pseudomonadati</taxon>
        <taxon>Campylobacterota</taxon>
        <taxon>Epsilonproteobacteria</taxon>
        <taxon>Campylobacterales</taxon>
        <taxon>Helicobacteraceae</taxon>
        <taxon>Helicobacter</taxon>
    </lineage>
</organism>
<name>A0AB33Z700_HELPX</name>
<evidence type="ECO:0000256" key="2">
    <source>
        <dbReference type="ARBA" id="ARBA00022490"/>
    </source>
</evidence>
<dbReference type="InterPro" id="IPR042101">
    <property type="entry name" value="SRP54_N_sf"/>
</dbReference>
<evidence type="ECO:0000256" key="4">
    <source>
        <dbReference type="ARBA" id="ARBA00022801"/>
    </source>
</evidence>
<feature type="binding site" evidence="8">
    <location>
        <begin position="93"/>
        <end position="100"/>
    </location>
    <ligand>
        <name>GTP</name>
        <dbReference type="ChEBI" id="CHEBI:37565"/>
    </ligand>
</feature>
<dbReference type="InterPro" id="IPR027417">
    <property type="entry name" value="P-loop_NTPase"/>
</dbReference>
<keyword evidence="3 8" id="KW-0547">Nucleotide-binding</keyword>
<keyword evidence="5 8" id="KW-0342">GTP-binding</keyword>
<dbReference type="CDD" id="cd17874">
    <property type="entry name" value="FtsY"/>
    <property type="match status" value="1"/>
</dbReference>
<sequence>MFNFFKKIVNKIKGEEVKEKKRQSVPKEELEEILIGFDIQYDLIESLLKHLGDLVTPKQLEVALLRFVRGESYYDKTHLKTITTKPLVHLIVGVNGAGKTTTIAKLAKLSLKQHKKVLLGAGDTFRAAAVKQLQLWGEKLNIQVISAKEGSDPSSLAYNTIESAIAKNIDEVFIDTAGRLHNQTNLKNELSKIACTCSKVLKDAPFYKFLILDGTQGSSGLTQAKIFHETLALDGVIMTKLDGTSKGGAILSVLYELKLPILYLGMGEKEDDLIAFDEERFIANLVDAVFVEQ</sequence>
<gene>
    <name evidence="8" type="primary">ftsY</name>
    <name evidence="10" type="ORF">N198_07010</name>
</gene>
<dbReference type="GO" id="GO:0005525">
    <property type="term" value="F:GTP binding"/>
    <property type="evidence" value="ECO:0007669"/>
    <property type="project" value="UniProtKB-UniRule"/>
</dbReference>
<dbReference type="InterPro" id="IPR004390">
    <property type="entry name" value="SR_rcpt_FtsY"/>
</dbReference>
<dbReference type="Proteomes" id="UP000015893">
    <property type="component" value="Unassembled WGS sequence"/>
</dbReference>
<dbReference type="GO" id="GO:0006614">
    <property type="term" value="P:SRP-dependent cotranslational protein targeting to membrane"/>
    <property type="evidence" value="ECO:0007669"/>
    <property type="project" value="InterPro"/>
</dbReference>
<evidence type="ECO:0000313" key="11">
    <source>
        <dbReference type="Proteomes" id="UP000015893"/>
    </source>
</evidence>
<reference evidence="10 11" key="1">
    <citation type="journal article" date="2013" name="Genome Announc.">
        <title>Multiple genome sequences of Helicobacter pylori strains of diverse disease and antibiotic resistance backgrounds from Malaysia.</title>
        <authorList>
            <person name="Rehvathy V."/>
            <person name="Tan M.H."/>
            <person name="Gunaletchumy S.P."/>
            <person name="Teh X."/>
            <person name="Wang S."/>
            <person name="Baybayan P."/>
            <person name="Singh S."/>
            <person name="Ashby M."/>
            <person name="Kaakoush N.O."/>
            <person name="Mitchell H.M."/>
            <person name="Croft L.J."/>
            <person name="Goh K.L."/>
            <person name="Loke M.F."/>
            <person name="Vadivelu J."/>
        </authorList>
    </citation>
    <scope>NUCLEOTIDE SEQUENCE [LARGE SCALE GENOMIC DNA]</scope>
    <source>
        <strain evidence="10 11">UM037</strain>
    </source>
</reference>
<dbReference type="PROSITE" id="PS00300">
    <property type="entry name" value="SRP54"/>
    <property type="match status" value="1"/>
</dbReference>
<feature type="binding site" evidence="8">
    <location>
        <begin position="239"/>
        <end position="242"/>
    </location>
    <ligand>
        <name>GTP</name>
        <dbReference type="ChEBI" id="CHEBI:37565"/>
    </ligand>
</feature>
<dbReference type="SUPFAM" id="SSF52540">
    <property type="entry name" value="P-loop containing nucleoside triphosphate hydrolases"/>
    <property type="match status" value="1"/>
</dbReference>
<dbReference type="Pfam" id="PF00448">
    <property type="entry name" value="SRP54"/>
    <property type="match status" value="1"/>
</dbReference>
<dbReference type="GO" id="GO:0003924">
    <property type="term" value="F:GTPase activity"/>
    <property type="evidence" value="ECO:0007669"/>
    <property type="project" value="UniProtKB-UniRule"/>
</dbReference>
<keyword evidence="2 8" id="KW-0963">Cytoplasm</keyword>
<accession>A0AB33Z700</accession>
<evidence type="ECO:0000256" key="6">
    <source>
        <dbReference type="ARBA" id="ARBA00023136"/>
    </source>
</evidence>
<dbReference type="GO" id="GO:0005737">
    <property type="term" value="C:cytoplasm"/>
    <property type="evidence" value="ECO:0007669"/>
    <property type="project" value="UniProtKB-SubCell"/>
</dbReference>
<evidence type="ECO:0000256" key="3">
    <source>
        <dbReference type="ARBA" id="ARBA00022741"/>
    </source>
</evidence>
<dbReference type="FunFam" id="3.40.50.300:FF:000053">
    <property type="entry name" value="Signal recognition particle receptor FtsY"/>
    <property type="match status" value="1"/>
</dbReference>
<feature type="binding site" evidence="8">
    <location>
        <begin position="175"/>
        <end position="179"/>
    </location>
    <ligand>
        <name>GTP</name>
        <dbReference type="ChEBI" id="CHEBI:37565"/>
    </ligand>
</feature>
<dbReference type="SMART" id="SM00962">
    <property type="entry name" value="SRP54"/>
    <property type="match status" value="1"/>
</dbReference>
<dbReference type="InterPro" id="IPR000897">
    <property type="entry name" value="SRP54_GTPase_dom"/>
</dbReference>
<dbReference type="EC" id="3.6.5.4" evidence="8"/>
<comment type="catalytic activity">
    <reaction evidence="8">
        <text>GTP + H2O = GDP + phosphate + H(+)</text>
        <dbReference type="Rhea" id="RHEA:19669"/>
        <dbReference type="ChEBI" id="CHEBI:15377"/>
        <dbReference type="ChEBI" id="CHEBI:15378"/>
        <dbReference type="ChEBI" id="CHEBI:37565"/>
        <dbReference type="ChEBI" id="CHEBI:43474"/>
        <dbReference type="ChEBI" id="CHEBI:58189"/>
        <dbReference type="EC" id="3.6.5.4"/>
    </reaction>
</comment>
<dbReference type="KEGG" id="hpyi:K750_06280"/>
<dbReference type="PANTHER" id="PTHR43134:SF1">
    <property type="entry name" value="SIGNAL RECOGNITION PARTICLE RECEPTOR SUBUNIT ALPHA"/>
    <property type="match status" value="1"/>
</dbReference>
<dbReference type="GO" id="GO:0005047">
    <property type="term" value="F:signal recognition particle binding"/>
    <property type="evidence" value="ECO:0007669"/>
    <property type="project" value="TreeGrafter"/>
</dbReference>
<keyword evidence="7 8" id="KW-0675">Receptor</keyword>
<evidence type="ECO:0000256" key="7">
    <source>
        <dbReference type="ARBA" id="ARBA00023170"/>
    </source>
</evidence>
<dbReference type="Gene3D" id="3.40.50.300">
    <property type="entry name" value="P-loop containing nucleotide triphosphate hydrolases"/>
    <property type="match status" value="1"/>
</dbReference>
<dbReference type="GO" id="GO:0005886">
    <property type="term" value="C:plasma membrane"/>
    <property type="evidence" value="ECO:0007669"/>
    <property type="project" value="UniProtKB-SubCell"/>
</dbReference>
<protein>
    <recommendedName>
        <fullName evidence="8">Signal recognition particle receptor FtsY</fullName>
        <shortName evidence="8">SRP receptor</shortName>
        <ecNumber evidence="8">3.6.5.4</ecNumber>
    </recommendedName>
</protein>
<keyword evidence="10" id="KW-0131">Cell cycle</keyword>
<dbReference type="HAMAP" id="MF_00920">
    <property type="entry name" value="FtsY"/>
    <property type="match status" value="1"/>
</dbReference>
<keyword evidence="4 8" id="KW-0378">Hydrolase</keyword>
<evidence type="ECO:0000256" key="8">
    <source>
        <dbReference type="HAMAP-Rule" id="MF_00920"/>
    </source>
</evidence>
<comment type="subunit">
    <text evidence="8">Part of the signal recognition particle protein translocation system, which is composed of SRP and FtsY.</text>
</comment>
<keyword evidence="1 8" id="KW-1003">Cell membrane</keyword>
<dbReference type="AlphaFoldDB" id="A0AB33Z700"/>
<comment type="caution">
    <text evidence="10">The sequence shown here is derived from an EMBL/GenBank/DDBJ whole genome shotgun (WGS) entry which is preliminary data.</text>
</comment>
<dbReference type="NCBIfam" id="TIGR00064">
    <property type="entry name" value="ftsY"/>
    <property type="match status" value="1"/>
</dbReference>
<dbReference type="RefSeq" id="WP_015644449.1">
    <property type="nucleotide sequence ID" value="NC_021217.3"/>
</dbReference>
<comment type="function">
    <text evidence="8">Involved in targeting and insertion of nascent membrane proteins into the cytoplasmic membrane. Acts as a receptor for the complex formed by the signal recognition particle (SRP) and the ribosome-nascent chain (RNC).</text>
</comment>
<feature type="domain" description="SRP54-type proteins GTP-binding" evidence="9">
    <location>
        <begin position="260"/>
        <end position="273"/>
    </location>
</feature>
<dbReference type="GO" id="GO:0051301">
    <property type="term" value="P:cell division"/>
    <property type="evidence" value="ECO:0007669"/>
    <property type="project" value="UniProtKB-KW"/>
</dbReference>
<keyword evidence="10" id="KW-0132">Cell division</keyword>
<dbReference type="EMBL" id="AUSI01000030">
    <property type="protein sequence ID" value="EQK94653.1"/>
    <property type="molecule type" value="Genomic_DNA"/>
</dbReference>
<keyword evidence="6 8" id="KW-0472">Membrane</keyword>
<dbReference type="Gene3D" id="1.20.120.140">
    <property type="entry name" value="Signal recognition particle SRP54, nucleotide-binding domain"/>
    <property type="match status" value="1"/>
</dbReference>
<dbReference type="PANTHER" id="PTHR43134">
    <property type="entry name" value="SIGNAL RECOGNITION PARTICLE RECEPTOR SUBUNIT ALPHA"/>
    <property type="match status" value="1"/>
</dbReference>
<evidence type="ECO:0000313" key="10">
    <source>
        <dbReference type="EMBL" id="EQK94653.1"/>
    </source>
</evidence>
<evidence type="ECO:0000259" key="9">
    <source>
        <dbReference type="PROSITE" id="PS00300"/>
    </source>
</evidence>
<comment type="similarity">
    <text evidence="8">Belongs to the GTP-binding SRP family. FtsY subfamily.</text>
</comment>
<comment type="subcellular location">
    <subcellularLocation>
        <location evidence="8">Cell membrane</location>
        <topology evidence="8">Peripheral membrane protein</topology>
        <orientation evidence="8">Cytoplasmic side</orientation>
    </subcellularLocation>
    <subcellularLocation>
        <location evidence="8">Cytoplasm</location>
    </subcellularLocation>
</comment>
<evidence type="ECO:0000256" key="5">
    <source>
        <dbReference type="ARBA" id="ARBA00023134"/>
    </source>
</evidence>
<proteinExistence type="inferred from homology"/>